<dbReference type="EMBL" id="PFDW01000080">
    <property type="protein sequence ID" value="PJE57809.1"/>
    <property type="molecule type" value="Genomic_DNA"/>
</dbReference>
<dbReference type="Pfam" id="PF01930">
    <property type="entry name" value="Cas_Cas4"/>
    <property type="match status" value="1"/>
</dbReference>
<comment type="caution">
    <text evidence="3">The sequence shown here is derived from an EMBL/GenBank/DDBJ whole genome shotgun (WGS) entry which is preliminary data.</text>
</comment>
<dbReference type="AlphaFoldDB" id="A0A2M8KD08"/>
<evidence type="ECO:0000313" key="4">
    <source>
        <dbReference type="Proteomes" id="UP000231450"/>
    </source>
</evidence>
<evidence type="ECO:0000259" key="1">
    <source>
        <dbReference type="Pfam" id="PF01930"/>
    </source>
</evidence>
<gene>
    <name evidence="3" type="ORF">COU81_04095</name>
</gene>
<feature type="domain" description="DUF2779" evidence="2">
    <location>
        <begin position="304"/>
        <end position="429"/>
    </location>
</feature>
<evidence type="ECO:0000259" key="2">
    <source>
        <dbReference type="Pfam" id="PF11074"/>
    </source>
</evidence>
<dbReference type="InterPro" id="IPR022765">
    <property type="entry name" value="Dna2/Cas4_DUF83"/>
</dbReference>
<protein>
    <recommendedName>
        <fullName evidence="5">DUF2779 domain-containing protein</fullName>
    </recommendedName>
</protein>
<dbReference type="InterPro" id="IPR021301">
    <property type="entry name" value="DUF2779"/>
</dbReference>
<proteinExistence type="predicted"/>
<dbReference type="Pfam" id="PF11074">
    <property type="entry name" value="DUF2779"/>
    <property type="match status" value="1"/>
</dbReference>
<name>A0A2M8KD08_9BACT</name>
<evidence type="ECO:0008006" key="5">
    <source>
        <dbReference type="Google" id="ProtNLM"/>
    </source>
</evidence>
<reference evidence="4" key="1">
    <citation type="submission" date="2017-09" db="EMBL/GenBank/DDBJ databases">
        <title>Depth-based differentiation of microbial function through sediment-hosted aquifers and enrichment of novel symbionts in the deep terrestrial subsurface.</title>
        <authorList>
            <person name="Probst A.J."/>
            <person name="Ladd B."/>
            <person name="Jarett J.K."/>
            <person name="Geller-Mcgrath D.E."/>
            <person name="Sieber C.M.K."/>
            <person name="Emerson J.B."/>
            <person name="Anantharaman K."/>
            <person name="Thomas B.C."/>
            <person name="Malmstrom R."/>
            <person name="Stieglmeier M."/>
            <person name="Klingl A."/>
            <person name="Woyke T."/>
            <person name="Ryan C.M."/>
            <person name="Banfield J.F."/>
        </authorList>
    </citation>
    <scope>NUCLEOTIDE SEQUENCE [LARGE SCALE GENOMIC DNA]</scope>
</reference>
<dbReference type="Proteomes" id="UP000231450">
    <property type="component" value="Unassembled WGS sequence"/>
</dbReference>
<sequence>MQLSKSDYMLFLRHPAWLWLKKFDKSKLPPIDDDLQAMFDAGHEFESHAEQLFPGAVRLGFNNYDEYLALTGKTLQEISNGTQTILQGRLDIDGLTCIFDVLQKVGDKEFDLIEIKASTKAKPEHEYDLAFQLLVLEKSGYSIRNILVIHANKEYERNGEIDPNLLCAQTDITEKVRALKNTTEQQVALAQAVLNKQDIPDISLRHINSIGVPGVSQWFQEWLTIFKTLKPNSDPYNVYELSYPSSEQIGKLEGTGITRIADVPDYLVLRPKQFAQIKTTREDKPIVDKEKIREFLEDLQYPLYFFDYETMSSVIPFFDGMSPYKDYPFQYSLHVLRTPDAELEHYEYLHAENSNPMPKLLKQLKEDIGNEGTVLTWNMSYEKGCNDRMVALYPKHAEFLAELNERIDDLMSPFSEMWYFHKDFFGSASVKKVMPVLAPELSYKELNVGDGLLARRMWTQTILEGKYQDSRSQIMEDLIKYCTLDTFAMVRILEVLRKIAYE</sequence>
<organism evidence="3 4">
    <name type="scientific">Candidatus Portnoybacteria bacterium CG10_big_fil_rev_8_21_14_0_10_36_7</name>
    <dbReference type="NCBI Taxonomy" id="1974812"/>
    <lineage>
        <taxon>Bacteria</taxon>
        <taxon>Candidatus Portnoyibacteriota</taxon>
    </lineage>
</organism>
<evidence type="ECO:0000313" key="3">
    <source>
        <dbReference type="EMBL" id="PJE57809.1"/>
    </source>
</evidence>
<accession>A0A2M8KD08</accession>
<feature type="domain" description="DUF83" evidence="1">
    <location>
        <begin position="71"/>
        <end position="184"/>
    </location>
</feature>